<dbReference type="AlphaFoldDB" id="A0A4S4M0M5"/>
<organism evidence="1 2">
    <name type="scientific">Antrodiella citrinella</name>
    <dbReference type="NCBI Taxonomy" id="2447956"/>
    <lineage>
        <taxon>Eukaryota</taxon>
        <taxon>Fungi</taxon>
        <taxon>Dikarya</taxon>
        <taxon>Basidiomycota</taxon>
        <taxon>Agaricomycotina</taxon>
        <taxon>Agaricomycetes</taxon>
        <taxon>Polyporales</taxon>
        <taxon>Steccherinaceae</taxon>
        <taxon>Antrodiella</taxon>
    </lineage>
</organism>
<dbReference type="Proteomes" id="UP000308730">
    <property type="component" value="Unassembled WGS sequence"/>
</dbReference>
<comment type="caution">
    <text evidence="1">The sequence shown here is derived from an EMBL/GenBank/DDBJ whole genome shotgun (WGS) entry which is preliminary data.</text>
</comment>
<dbReference type="EMBL" id="SGPM01000588">
    <property type="protein sequence ID" value="THH18534.1"/>
    <property type="molecule type" value="Genomic_DNA"/>
</dbReference>
<reference evidence="1 2" key="1">
    <citation type="submission" date="2019-02" db="EMBL/GenBank/DDBJ databases">
        <title>Genome sequencing of the rare red list fungi Antrodiella citrinella (Flaviporus citrinellus).</title>
        <authorList>
            <person name="Buettner E."/>
            <person name="Kellner H."/>
        </authorList>
    </citation>
    <scope>NUCLEOTIDE SEQUENCE [LARGE SCALE GENOMIC DNA]</scope>
    <source>
        <strain evidence="1 2">DSM 108506</strain>
    </source>
</reference>
<accession>A0A4S4M0M5</accession>
<evidence type="ECO:0000313" key="2">
    <source>
        <dbReference type="Proteomes" id="UP000308730"/>
    </source>
</evidence>
<protein>
    <submittedName>
        <fullName evidence="1">Uncharacterized protein</fullName>
    </submittedName>
</protein>
<evidence type="ECO:0000313" key="1">
    <source>
        <dbReference type="EMBL" id="THH18534.1"/>
    </source>
</evidence>
<keyword evidence="2" id="KW-1185">Reference proteome</keyword>
<name>A0A4S4M0M5_9APHY</name>
<gene>
    <name evidence="1" type="ORF">EUX98_g8942</name>
</gene>
<sequence>MSLTAAEDTMSRSDEMIPRGVTGYSYGNKWTRAGDPQASHYFKCSMMFRHSQHLMRLIVTLKFKDEGGHSDSKRWTLFEDQMTVITDGLRDQPDAVSQLHHFVHVQPTMQEYTAASSKLLFQFLREHSIQLQQIINEQAASILQQK</sequence>
<proteinExistence type="predicted"/>